<dbReference type="Proteomes" id="UP000041254">
    <property type="component" value="Unassembled WGS sequence"/>
</dbReference>
<keyword evidence="2" id="KW-1185">Reference proteome</keyword>
<sequence>MRRRNAHHSLSIENASGCICYARLTEATEDAATEAHASFDEGRLAYNKREAIQDDKGAVGLRMDYSQFERDGWVKLLPGQGEEVTSPTPEALLSIVIENSSHGVIAEPIEVLHYPEGISVVKEPTPFKSSDVLEYDINHPFAAEMPFLIQSAVDGRVLACQDVTAAGGATGLVMEPPEDGKSRQQWRKVCDHQLKFGEEVFRWFRVGTPTTL</sequence>
<reference evidence="1 2" key="1">
    <citation type="submission" date="2014-11" db="EMBL/GenBank/DDBJ databases">
        <authorList>
            <person name="Zhu J."/>
            <person name="Qi W."/>
            <person name="Song R."/>
        </authorList>
    </citation>
    <scope>NUCLEOTIDE SEQUENCE [LARGE SCALE GENOMIC DNA]</scope>
</reference>
<organism evidence="1 2">
    <name type="scientific">Vitrella brassicaformis (strain CCMP3155)</name>
    <dbReference type="NCBI Taxonomy" id="1169540"/>
    <lineage>
        <taxon>Eukaryota</taxon>
        <taxon>Sar</taxon>
        <taxon>Alveolata</taxon>
        <taxon>Colpodellida</taxon>
        <taxon>Vitrellaceae</taxon>
        <taxon>Vitrella</taxon>
    </lineage>
</organism>
<evidence type="ECO:0000313" key="1">
    <source>
        <dbReference type="EMBL" id="CEM24131.1"/>
    </source>
</evidence>
<gene>
    <name evidence="1" type="ORF">Vbra_22030</name>
</gene>
<name>A0A0G4G6N2_VITBC</name>
<dbReference type="VEuPathDB" id="CryptoDB:Vbra_22030"/>
<protein>
    <submittedName>
        <fullName evidence="1">Uncharacterized protein</fullName>
    </submittedName>
</protein>
<accession>A0A0G4G6N2</accession>
<dbReference type="EMBL" id="CDMY01000580">
    <property type="protein sequence ID" value="CEM24131.1"/>
    <property type="molecule type" value="Genomic_DNA"/>
</dbReference>
<evidence type="ECO:0000313" key="2">
    <source>
        <dbReference type="Proteomes" id="UP000041254"/>
    </source>
</evidence>
<proteinExistence type="predicted"/>
<dbReference type="AlphaFoldDB" id="A0A0G4G6N2"/>
<dbReference type="InParanoid" id="A0A0G4G6N2"/>